<sequence>MEESDAVFEKLYWIRQGVSLVLGVVWGAVPLTGIFAILGYLALISAVVYICSVKIENVDIEDMGGIQEVLKDGLMTGFGMFMITWIIMFTSLHS</sequence>
<evidence type="ECO:0000256" key="7">
    <source>
        <dbReference type="SAM" id="Phobius"/>
    </source>
</evidence>
<evidence type="ECO:0000313" key="8">
    <source>
        <dbReference type="EMBL" id="KAI6652861.1"/>
    </source>
</evidence>
<dbReference type="InterPro" id="IPR010742">
    <property type="entry name" value="RCAF1"/>
</dbReference>
<evidence type="ECO:0000256" key="4">
    <source>
        <dbReference type="ARBA" id="ARBA00022824"/>
    </source>
</evidence>
<evidence type="ECO:0008006" key="10">
    <source>
        <dbReference type="Google" id="ProtNLM"/>
    </source>
</evidence>
<dbReference type="EMBL" id="JAKMXF010000297">
    <property type="protein sequence ID" value="KAI6652861.1"/>
    <property type="molecule type" value="Genomic_DNA"/>
</dbReference>
<comment type="caution">
    <text evidence="8">The sequence shown here is derived from an EMBL/GenBank/DDBJ whole genome shotgun (WGS) entry which is preliminary data.</text>
</comment>
<dbReference type="InterPro" id="IPR029008">
    <property type="entry name" value="EMC6-like"/>
</dbReference>
<comment type="similarity">
    <text evidence="2">Belongs to the EMC6 family.</text>
</comment>
<dbReference type="PANTHER" id="PTHR12906:SF0">
    <property type="entry name" value="GEL COMPLEX SUBUNIT OPTI"/>
    <property type="match status" value="1"/>
</dbReference>
<keyword evidence="5 7" id="KW-1133">Transmembrane helix</keyword>
<name>A0AAV7JW22_9METZ</name>
<gene>
    <name evidence="8" type="ORF">LOD99_4247</name>
</gene>
<dbReference type="GO" id="GO:0005739">
    <property type="term" value="C:mitochondrion"/>
    <property type="evidence" value="ECO:0007669"/>
    <property type="project" value="GOC"/>
</dbReference>
<evidence type="ECO:0000313" key="9">
    <source>
        <dbReference type="Proteomes" id="UP001165289"/>
    </source>
</evidence>
<dbReference type="Pfam" id="PF07019">
    <property type="entry name" value="EMC6"/>
    <property type="match status" value="1"/>
</dbReference>
<evidence type="ECO:0000256" key="3">
    <source>
        <dbReference type="ARBA" id="ARBA00022692"/>
    </source>
</evidence>
<evidence type="ECO:0000256" key="6">
    <source>
        <dbReference type="ARBA" id="ARBA00023136"/>
    </source>
</evidence>
<reference evidence="8 9" key="1">
    <citation type="journal article" date="2023" name="BMC Biol.">
        <title>The compact genome of the sponge Oopsacas minuta (Hexactinellida) is lacking key metazoan core genes.</title>
        <authorList>
            <person name="Santini S."/>
            <person name="Schenkelaars Q."/>
            <person name="Jourda C."/>
            <person name="Duchesne M."/>
            <person name="Belahbib H."/>
            <person name="Rocher C."/>
            <person name="Selva M."/>
            <person name="Riesgo A."/>
            <person name="Vervoort M."/>
            <person name="Leys S.P."/>
            <person name="Kodjabachian L."/>
            <person name="Le Bivic A."/>
            <person name="Borchiellini C."/>
            <person name="Claverie J.M."/>
            <person name="Renard E."/>
        </authorList>
    </citation>
    <scope>NUCLEOTIDE SEQUENCE [LARGE SCALE GENOMIC DNA]</scope>
    <source>
        <strain evidence="8">SPO-2</strain>
    </source>
</reference>
<comment type="subcellular location">
    <subcellularLocation>
        <location evidence="1">Endoplasmic reticulum membrane</location>
        <topology evidence="1">Multi-pass membrane protein</topology>
    </subcellularLocation>
</comment>
<keyword evidence="4" id="KW-0256">Endoplasmic reticulum</keyword>
<protein>
    <recommendedName>
        <fullName evidence="10">Rab5-interacting protein</fullName>
    </recommendedName>
</protein>
<dbReference type="Proteomes" id="UP001165289">
    <property type="component" value="Unassembled WGS sequence"/>
</dbReference>
<evidence type="ECO:0000256" key="5">
    <source>
        <dbReference type="ARBA" id="ARBA00022989"/>
    </source>
</evidence>
<keyword evidence="9" id="KW-1185">Reference proteome</keyword>
<keyword evidence="6 7" id="KW-0472">Membrane</keyword>
<proteinExistence type="inferred from homology"/>
<accession>A0AAV7JW22</accession>
<feature type="transmembrane region" description="Helical" evidence="7">
    <location>
        <begin position="73"/>
        <end position="92"/>
    </location>
</feature>
<dbReference type="GO" id="GO:0097250">
    <property type="term" value="P:mitochondrial respirasome assembly"/>
    <property type="evidence" value="ECO:0007669"/>
    <property type="project" value="InterPro"/>
</dbReference>
<organism evidence="8 9">
    <name type="scientific">Oopsacas minuta</name>
    <dbReference type="NCBI Taxonomy" id="111878"/>
    <lineage>
        <taxon>Eukaryota</taxon>
        <taxon>Metazoa</taxon>
        <taxon>Porifera</taxon>
        <taxon>Hexactinellida</taxon>
        <taxon>Hexasterophora</taxon>
        <taxon>Lyssacinosida</taxon>
        <taxon>Leucopsacidae</taxon>
        <taxon>Oopsacas</taxon>
    </lineage>
</organism>
<evidence type="ECO:0000256" key="2">
    <source>
        <dbReference type="ARBA" id="ARBA00009436"/>
    </source>
</evidence>
<dbReference type="GO" id="GO:0005789">
    <property type="term" value="C:endoplasmic reticulum membrane"/>
    <property type="evidence" value="ECO:0007669"/>
    <property type="project" value="UniProtKB-SubCell"/>
</dbReference>
<feature type="transmembrane region" description="Helical" evidence="7">
    <location>
        <begin position="20"/>
        <end position="52"/>
    </location>
</feature>
<evidence type="ECO:0000256" key="1">
    <source>
        <dbReference type="ARBA" id="ARBA00004477"/>
    </source>
</evidence>
<dbReference type="AlphaFoldDB" id="A0AAV7JW22"/>
<keyword evidence="3 7" id="KW-0812">Transmembrane</keyword>
<dbReference type="PANTHER" id="PTHR12906">
    <property type="entry name" value="PROTEIN C20ORF24 RAB5-INTERACTING PROTEIN"/>
    <property type="match status" value="1"/>
</dbReference>